<protein>
    <submittedName>
        <fullName evidence="1">Uncharacterized protein</fullName>
    </submittedName>
</protein>
<sequence length="60" mass="6947">MAPHGRFFMLGEQGNLLMKACLGKLGYVIKMRKFWNPNWRGRPAVVKEKGERKTSQILDL</sequence>
<evidence type="ECO:0000313" key="2">
    <source>
        <dbReference type="Proteomes" id="UP001187192"/>
    </source>
</evidence>
<keyword evidence="2" id="KW-1185">Reference proteome</keyword>
<name>A0AA88E2P5_FICCA</name>
<dbReference type="AlphaFoldDB" id="A0AA88E2P5"/>
<evidence type="ECO:0000313" key="1">
    <source>
        <dbReference type="EMBL" id="GMN62999.1"/>
    </source>
</evidence>
<reference evidence="1" key="1">
    <citation type="submission" date="2023-07" db="EMBL/GenBank/DDBJ databases">
        <title>draft genome sequence of fig (Ficus carica).</title>
        <authorList>
            <person name="Takahashi T."/>
            <person name="Nishimura K."/>
        </authorList>
    </citation>
    <scope>NUCLEOTIDE SEQUENCE</scope>
</reference>
<dbReference type="EMBL" id="BTGU01000139">
    <property type="protein sequence ID" value="GMN62999.1"/>
    <property type="molecule type" value="Genomic_DNA"/>
</dbReference>
<gene>
    <name evidence="1" type="ORF">TIFTF001_032070</name>
</gene>
<dbReference type="Proteomes" id="UP001187192">
    <property type="component" value="Unassembled WGS sequence"/>
</dbReference>
<comment type="caution">
    <text evidence="1">The sequence shown here is derived from an EMBL/GenBank/DDBJ whole genome shotgun (WGS) entry which is preliminary data.</text>
</comment>
<proteinExistence type="predicted"/>
<accession>A0AA88E2P5</accession>
<organism evidence="1 2">
    <name type="scientific">Ficus carica</name>
    <name type="common">Common fig</name>
    <dbReference type="NCBI Taxonomy" id="3494"/>
    <lineage>
        <taxon>Eukaryota</taxon>
        <taxon>Viridiplantae</taxon>
        <taxon>Streptophyta</taxon>
        <taxon>Embryophyta</taxon>
        <taxon>Tracheophyta</taxon>
        <taxon>Spermatophyta</taxon>
        <taxon>Magnoliopsida</taxon>
        <taxon>eudicotyledons</taxon>
        <taxon>Gunneridae</taxon>
        <taxon>Pentapetalae</taxon>
        <taxon>rosids</taxon>
        <taxon>fabids</taxon>
        <taxon>Rosales</taxon>
        <taxon>Moraceae</taxon>
        <taxon>Ficeae</taxon>
        <taxon>Ficus</taxon>
    </lineage>
</organism>